<proteinExistence type="predicted"/>
<dbReference type="Proteomes" id="UP001061999">
    <property type="component" value="Unassembled WGS sequence"/>
</dbReference>
<keyword evidence="2" id="KW-1185">Reference proteome</keyword>
<dbReference type="EMBL" id="JAOSHO010000042">
    <property type="protein sequence ID" value="MCW1243934.1"/>
    <property type="molecule type" value="Genomic_DNA"/>
</dbReference>
<organism evidence="1 2">
    <name type="scientific">Pseudomonas agronomica</name>
    <dbReference type="NCBI Taxonomy" id="2979328"/>
    <lineage>
        <taxon>Bacteria</taxon>
        <taxon>Pseudomonadati</taxon>
        <taxon>Pseudomonadota</taxon>
        <taxon>Gammaproteobacteria</taxon>
        <taxon>Pseudomonadales</taxon>
        <taxon>Pseudomonadaceae</taxon>
        <taxon>Pseudomonas</taxon>
    </lineage>
</organism>
<protein>
    <recommendedName>
        <fullName evidence="3">Big-1 domain-containing protein</fullName>
    </recommendedName>
</protein>
<reference evidence="1" key="1">
    <citation type="submission" date="2022-07" db="EMBL/GenBank/DDBJ databases">
        <title>Pseudomonas agronomica sp. nov.: a novel bacterium with biotechnological application in the synthesis of biofertilizers from valorized agricultural residues.</title>
        <authorList>
            <person name="Robas M."/>
            <person name="Fernandez V.M."/>
            <person name="Luna L."/>
            <person name="Provanza A."/>
            <person name="Jimenez P.A."/>
        </authorList>
    </citation>
    <scope>NUCLEOTIDE SEQUENCE</scope>
    <source>
        <strain evidence="1">SAICEU22T</strain>
    </source>
</reference>
<evidence type="ECO:0008006" key="3">
    <source>
        <dbReference type="Google" id="ProtNLM"/>
    </source>
</evidence>
<evidence type="ECO:0000313" key="1">
    <source>
        <dbReference type="EMBL" id="MCW1243934.1"/>
    </source>
</evidence>
<dbReference type="RefSeq" id="WP_264426989.1">
    <property type="nucleotide sequence ID" value="NZ_JAOSHO010000042.1"/>
</dbReference>
<accession>A0ABT3F4B7</accession>
<dbReference type="InterPro" id="IPR008964">
    <property type="entry name" value="Invasin/intimin_cell_adhesion"/>
</dbReference>
<gene>
    <name evidence="1" type="ORF">OC610_05915</name>
</gene>
<sequence>MSKFSDSARQSVVIGEVHEASIDPMVGESVMMAIKVVSSTDRTAASAVSVVFSVRQVSKQVATDSQGWARFTYTADETGEVQVIATLGESEGGPSHTFRFEILAAGVWGGAQFQFDNDPVTAWGQEAGFPRLSQRHTVRLMPTSGSSLIGRDICLGLKSYLSASALGLTVTPALGSYRPLTDQGLSWECVGTGAGAYAFQLAASRILKLSPDNTMSLTRMPVPSAEISNEVRS</sequence>
<comment type="caution">
    <text evidence="1">The sequence shown here is derived from an EMBL/GenBank/DDBJ whole genome shotgun (WGS) entry which is preliminary data.</text>
</comment>
<name>A0ABT3F4B7_9PSED</name>
<evidence type="ECO:0000313" key="2">
    <source>
        <dbReference type="Proteomes" id="UP001061999"/>
    </source>
</evidence>
<dbReference type="SUPFAM" id="SSF49373">
    <property type="entry name" value="Invasin/intimin cell-adhesion fragments"/>
    <property type="match status" value="1"/>
</dbReference>